<dbReference type="EMBL" id="FQ790350">
    <property type="protein sequence ID" value="CCD54207.1"/>
    <property type="molecule type" value="Genomic_DNA"/>
</dbReference>
<reference evidence="2" key="1">
    <citation type="journal article" date="2011" name="PLoS Genet.">
        <title>Genomic analysis of the necrotrophic fungal pathogens Sclerotinia sclerotiorum and Botrytis cinerea.</title>
        <authorList>
            <person name="Amselem J."/>
            <person name="Cuomo C.A."/>
            <person name="van Kan J.A."/>
            <person name="Viaud M."/>
            <person name="Benito E.P."/>
            <person name="Couloux A."/>
            <person name="Coutinho P.M."/>
            <person name="de Vries R.P."/>
            <person name="Dyer P.S."/>
            <person name="Fillinger S."/>
            <person name="Fournier E."/>
            <person name="Gout L."/>
            <person name="Hahn M."/>
            <person name="Kohn L."/>
            <person name="Lapalu N."/>
            <person name="Plummer K.M."/>
            <person name="Pradier J.M."/>
            <person name="Quevillon E."/>
            <person name="Sharon A."/>
            <person name="Simon A."/>
            <person name="ten Have A."/>
            <person name="Tudzynski B."/>
            <person name="Tudzynski P."/>
            <person name="Wincker P."/>
            <person name="Andrew M."/>
            <person name="Anthouard V."/>
            <person name="Beever R.E."/>
            <person name="Beffa R."/>
            <person name="Benoit I."/>
            <person name="Bouzid O."/>
            <person name="Brault B."/>
            <person name="Chen Z."/>
            <person name="Choquer M."/>
            <person name="Collemare J."/>
            <person name="Cotton P."/>
            <person name="Danchin E.G."/>
            <person name="Da Silva C."/>
            <person name="Gautier A."/>
            <person name="Giraud C."/>
            <person name="Giraud T."/>
            <person name="Gonzalez C."/>
            <person name="Grossetete S."/>
            <person name="Guldener U."/>
            <person name="Henrissat B."/>
            <person name="Howlett B.J."/>
            <person name="Kodira C."/>
            <person name="Kretschmer M."/>
            <person name="Lappartient A."/>
            <person name="Leroch M."/>
            <person name="Levis C."/>
            <person name="Mauceli E."/>
            <person name="Neuveglise C."/>
            <person name="Oeser B."/>
            <person name="Pearson M."/>
            <person name="Poulain J."/>
            <person name="Poussereau N."/>
            <person name="Quesneville H."/>
            <person name="Rascle C."/>
            <person name="Schumacher J."/>
            <person name="Segurens B."/>
            <person name="Sexton A."/>
            <person name="Silva E."/>
            <person name="Sirven C."/>
            <person name="Soanes D.M."/>
            <person name="Talbot N.J."/>
            <person name="Templeton M."/>
            <person name="Yandava C."/>
            <person name="Yarden O."/>
            <person name="Zeng Q."/>
            <person name="Rollins J.A."/>
            <person name="Lebrun M.H."/>
            <person name="Dickman M."/>
        </authorList>
    </citation>
    <scope>NUCLEOTIDE SEQUENCE [LARGE SCALE GENOMIC DNA]</scope>
    <source>
        <strain evidence="2">T4</strain>
    </source>
</reference>
<protein>
    <submittedName>
        <fullName evidence="1">Uncharacterized protein</fullName>
    </submittedName>
</protein>
<evidence type="ECO:0000313" key="1">
    <source>
        <dbReference type="EMBL" id="CCD54207.1"/>
    </source>
</evidence>
<dbReference type="AlphaFoldDB" id="G2YRF9"/>
<dbReference type="HOGENOM" id="CLU_1594276_0_0_1"/>
<gene>
    <name evidence="1" type="ORF">BofuT4_P129070.1</name>
</gene>
<dbReference type="InParanoid" id="G2YRF9"/>
<organism evidence="1 2">
    <name type="scientific">Botryotinia fuckeliana (strain T4)</name>
    <name type="common">Noble rot fungus</name>
    <name type="synonym">Botrytis cinerea</name>
    <dbReference type="NCBI Taxonomy" id="999810"/>
    <lineage>
        <taxon>Eukaryota</taxon>
        <taxon>Fungi</taxon>
        <taxon>Dikarya</taxon>
        <taxon>Ascomycota</taxon>
        <taxon>Pezizomycotina</taxon>
        <taxon>Leotiomycetes</taxon>
        <taxon>Helotiales</taxon>
        <taxon>Sclerotiniaceae</taxon>
        <taxon>Botrytis</taxon>
    </lineage>
</organism>
<name>G2YRF9_BOTF4</name>
<evidence type="ECO:0000313" key="2">
    <source>
        <dbReference type="Proteomes" id="UP000008177"/>
    </source>
</evidence>
<sequence length="167" mass="19008">MENDVKIRRISTLVSPSSPRRRQSDGTINATLNEQQNKSLLSPRRPTPCRPRFIVIEADLGSISRNSVVAGSLMTGVAPTYIYDRSQYTFERNEFVLSLERCVDIFGNLRSSASRSLISGSPVVWLINLQKDEVILEETEVRRLQISSFWTFGAFENTVKRIIIQEK</sequence>
<accession>G2YRF9</accession>
<proteinExistence type="predicted"/>
<dbReference type="Proteomes" id="UP000008177">
    <property type="component" value="Unplaced contigs"/>
</dbReference>